<name>A0A927AZX0_9BACT</name>
<comment type="caution">
    <text evidence="1">The sequence shown here is derived from an EMBL/GenBank/DDBJ whole genome shotgun (WGS) entry which is preliminary data.</text>
</comment>
<dbReference type="Proteomes" id="UP000653797">
    <property type="component" value="Unassembled WGS sequence"/>
</dbReference>
<dbReference type="AlphaFoldDB" id="A0A927AZX0"/>
<accession>A0A927AZX0</accession>
<organism evidence="1 2">
    <name type="scientific">Spirosoma validum</name>
    <dbReference type="NCBI Taxonomy" id="2771355"/>
    <lineage>
        <taxon>Bacteria</taxon>
        <taxon>Pseudomonadati</taxon>
        <taxon>Bacteroidota</taxon>
        <taxon>Cytophagia</taxon>
        <taxon>Cytophagales</taxon>
        <taxon>Cytophagaceae</taxon>
        <taxon>Spirosoma</taxon>
    </lineage>
</organism>
<sequence>MTIIFNYLFTPTNEGFKTRLPVCIQKGPLLPKGLDLTVANLNGLDIDQWVGKNLEVTIQEGTYMISGPVGQ</sequence>
<evidence type="ECO:0000313" key="1">
    <source>
        <dbReference type="EMBL" id="MBD2752960.1"/>
    </source>
</evidence>
<dbReference type="RefSeq" id="WP_191038570.1">
    <property type="nucleotide sequence ID" value="NZ_JACXAA010000002.1"/>
</dbReference>
<gene>
    <name evidence="1" type="ORF">IC230_08675</name>
</gene>
<proteinExistence type="predicted"/>
<evidence type="ECO:0000313" key="2">
    <source>
        <dbReference type="Proteomes" id="UP000653797"/>
    </source>
</evidence>
<protein>
    <submittedName>
        <fullName evidence="1">Uncharacterized protein</fullName>
    </submittedName>
</protein>
<keyword evidence="2" id="KW-1185">Reference proteome</keyword>
<dbReference type="EMBL" id="JACXAA010000002">
    <property type="protein sequence ID" value="MBD2752960.1"/>
    <property type="molecule type" value="Genomic_DNA"/>
</dbReference>
<reference evidence="1" key="1">
    <citation type="submission" date="2020-09" db="EMBL/GenBank/DDBJ databases">
        <authorList>
            <person name="Kim M.K."/>
        </authorList>
    </citation>
    <scope>NUCLEOTIDE SEQUENCE</scope>
    <source>
        <strain evidence="1">BT704</strain>
    </source>
</reference>